<sequence>MRPSTSRSRNAPPTRIHWTRSRARAAKASDATVLEAANAPISPLASRRNLVETTGSSAVRNSRPRALGNDSDASTIKLSSEDQHIRQVMADLTQELGENVYCVGEEWMQSLYADSVDDAAITTYLASEASGYQRDGRRWTELPSHPTSKGELSASVCSLIRRIIAGLGEPCGDGVARDVVDSHAANLKYPKYKDLCPGISIRATGPSFGRSEAINEYIDGVGYANLASPIDVNLEQRSNEKYQVAQAAFYSKQIYTEQPNRNFIRSLFVTEKNLRLIHYDRSGLYVSPLVNIHRDPCTFIRLILGLTSTKEDVLGLDTSIQWTTDPLTGVKIGGTIETIGTNGQTVVYDLKMDRPPFIRRTILGRGTTCWYATHPGTGDEVVIKDAWRSHNKASESVFLAAAQGVEGVVQMVSFQDHCADTEAYRPPGFRHPNIENRTKSRLVMQLYGKSIEHFTSRAQAISALRDAILAHRDLLSKDILHRDVSMQNILLGHFGASPRLRGILIDLDMAIWTTSNISKLRADTGLGTRRFQSIGVLHNLQRELPPRHDHLDDLESFFYVLCHLVLLFESPGRRSKAMNDMFAEWETVESPHTVVVSKSAMLYDYWPTSSWWGEVAETLLKGFQDVLWPIVQRKTRLRGNRKLSLEEKRRQMEAIAEESKNIYDAIVQLFDDAIEAIEREDEGAAPSTAIVPPPPPKTTPSSLPSKASEARTDLKRQLNQGHPDASPPKRKKTFSEPCVRTSRRRGLDEALPRQGTRRSKRLNGQ</sequence>
<feature type="compositionally biased region" description="Polar residues" evidence="1">
    <location>
        <begin position="1"/>
        <end position="11"/>
    </location>
</feature>
<dbReference type="Gene3D" id="1.10.510.10">
    <property type="entry name" value="Transferase(Phosphotransferase) domain 1"/>
    <property type="match status" value="1"/>
</dbReference>
<evidence type="ECO:0000256" key="1">
    <source>
        <dbReference type="SAM" id="MobiDB-lite"/>
    </source>
</evidence>
<feature type="region of interest" description="Disordered" evidence="1">
    <location>
        <begin position="1"/>
        <end position="22"/>
    </location>
</feature>
<evidence type="ECO:0000259" key="2">
    <source>
        <dbReference type="Pfam" id="PF17667"/>
    </source>
</evidence>
<dbReference type="PANTHER" id="PTHR38248:SF2">
    <property type="entry name" value="FUNK1 11"/>
    <property type="match status" value="1"/>
</dbReference>
<dbReference type="PANTHER" id="PTHR38248">
    <property type="entry name" value="FUNK1 6"/>
    <property type="match status" value="1"/>
</dbReference>
<dbReference type="EMBL" id="JAACJK010000116">
    <property type="protein sequence ID" value="KAF5330136.1"/>
    <property type="molecule type" value="Genomic_DNA"/>
</dbReference>
<dbReference type="SUPFAM" id="SSF56112">
    <property type="entry name" value="Protein kinase-like (PK-like)"/>
    <property type="match status" value="1"/>
</dbReference>
<proteinExistence type="predicted"/>
<reference evidence="3 4" key="1">
    <citation type="journal article" date="2020" name="ISME J.">
        <title>Uncovering the hidden diversity of litter-decomposition mechanisms in mushroom-forming fungi.</title>
        <authorList>
            <person name="Floudas D."/>
            <person name="Bentzer J."/>
            <person name="Ahren D."/>
            <person name="Johansson T."/>
            <person name="Persson P."/>
            <person name="Tunlid A."/>
        </authorList>
    </citation>
    <scope>NUCLEOTIDE SEQUENCE [LARGE SCALE GENOMIC DNA]</scope>
    <source>
        <strain evidence="3 4">CBS 175.51</strain>
    </source>
</reference>
<protein>
    <recommendedName>
        <fullName evidence="2">Fungal-type protein kinase domain-containing protein</fullName>
    </recommendedName>
</protein>
<feature type="region of interest" description="Disordered" evidence="1">
    <location>
        <begin position="52"/>
        <end position="73"/>
    </location>
</feature>
<accession>A0A8H5BW85</accession>
<gene>
    <name evidence="3" type="ORF">D9611_010628</name>
</gene>
<dbReference type="Proteomes" id="UP000541558">
    <property type="component" value="Unassembled WGS sequence"/>
</dbReference>
<feature type="compositionally biased region" description="Basic residues" evidence="1">
    <location>
        <begin position="755"/>
        <end position="765"/>
    </location>
</feature>
<dbReference type="PROSITE" id="PS00109">
    <property type="entry name" value="PROTEIN_KINASE_TYR"/>
    <property type="match status" value="1"/>
</dbReference>
<dbReference type="InterPro" id="IPR008266">
    <property type="entry name" value="Tyr_kinase_AS"/>
</dbReference>
<evidence type="ECO:0000313" key="4">
    <source>
        <dbReference type="Proteomes" id="UP000541558"/>
    </source>
</evidence>
<dbReference type="GO" id="GO:0004672">
    <property type="term" value="F:protein kinase activity"/>
    <property type="evidence" value="ECO:0007669"/>
    <property type="project" value="InterPro"/>
</dbReference>
<dbReference type="OrthoDB" id="2747778at2759"/>
<evidence type="ECO:0000313" key="3">
    <source>
        <dbReference type="EMBL" id="KAF5330136.1"/>
    </source>
</evidence>
<name>A0A8H5BW85_9AGAR</name>
<feature type="region of interest" description="Disordered" evidence="1">
    <location>
        <begin position="681"/>
        <end position="765"/>
    </location>
</feature>
<organism evidence="3 4">
    <name type="scientific">Ephemerocybe angulata</name>
    <dbReference type="NCBI Taxonomy" id="980116"/>
    <lineage>
        <taxon>Eukaryota</taxon>
        <taxon>Fungi</taxon>
        <taxon>Dikarya</taxon>
        <taxon>Basidiomycota</taxon>
        <taxon>Agaricomycotina</taxon>
        <taxon>Agaricomycetes</taxon>
        <taxon>Agaricomycetidae</taxon>
        <taxon>Agaricales</taxon>
        <taxon>Agaricineae</taxon>
        <taxon>Psathyrellaceae</taxon>
        <taxon>Ephemerocybe</taxon>
    </lineage>
</organism>
<dbReference type="InterPro" id="IPR040976">
    <property type="entry name" value="Pkinase_fungal"/>
</dbReference>
<dbReference type="AlphaFoldDB" id="A0A8H5BW85"/>
<keyword evidence="4" id="KW-1185">Reference proteome</keyword>
<dbReference type="Pfam" id="PF17667">
    <property type="entry name" value="Pkinase_fungal"/>
    <property type="match status" value="1"/>
</dbReference>
<comment type="caution">
    <text evidence="3">The sequence shown here is derived from an EMBL/GenBank/DDBJ whole genome shotgun (WGS) entry which is preliminary data.</text>
</comment>
<dbReference type="InterPro" id="IPR011009">
    <property type="entry name" value="Kinase-like_dom_sf"/>
</dbReference>
<feature type="domain" description="Fungal-type protein kinase" evidence="2">
    <location>
        <begin position="234"/>
        <end position="564"/>
    </location>
</feature>